<sequence>MRREGGVGVGPPLPVADLSAADPTADGAGSRPEAPRPDGRHQVLVFAGVALAALYRLTDDGDGMLLVDLLTVGPHGPEGPDRQAPHGLPDSCVASGRSPAAEALRSGRPQWSGSDEPAASWTSSADAPSGEARGEPPGEPPQGALPLVRDGKRLGCLIVVGEPDHNDEGTHGFTAEQRGLVEFYAQEVAARLPDGGPQAGAADGDVTDGVPAPGSAGGGPAVAGSVLGTALEHLGAGSFTLTPGTGRIDADAAMLDLFDIPRGAFDGDVESLLAQTVPDDVPALMSVIEPRQAAPTGQPLEFRVRRPTGEPHWLRLSSRVAAGGARGPARVVGVVTDCSTVRLGTDEVTRVRRMAAALGDATSVREVSRVAVAALREPLGAQRLALAQLEADRLVVTVLDPPQSTAWPGVWHAAWRSEWPEAPLDALPTLRAALRGRRTSLWPEGTAFEAGLAGVGPGGLAVVPLLSRGRAVGVCLVGWDAPHPFSPEERSLLTATAGLVGQALTRARAYDREQELATTLQRSLLPRSLPELPGGVAVARYLPARRGLQVGGDWYDVIALPHNHVALVIGDVQGHSAAAATIMGQIRTAIRAYAVEGHPPDVVVSHANRLLVGMETDLFATCCYVDLGMEEGQAWCVRAGHPPPLLRHPDGDTEEVAVEGGPPLGVLAESEFPMTSVVLAPGTALALVTDGLVESAGLDMDVGLLRVRTTLAAADPANVDRMADDVLGDRGLGEDDVALLLLRYDGLKVRPIRAGWSVWRLPDAVLHARRFTARTLRSWKVAHMTDTVLLVVSELVTNALVHTEGAVHLDLMLTGDRLRVTVRDTSSRTPVKPVIVDWESTGGRGLLLVEAMSAAWGSTPVSGGKQVWCEIVVPAKESPREASPS</sequence>
<dbReference type="Gene3D" id="3.60.40.10">
    <property type="entry name" value="PPM-type phosphatase domain"/>
    <property type="match status" value="1"/>
</dbReference>
<dbReference type="InterPro" id="IPR052016">
    <property type="entry name" value="Bact_Sigma-Reg"/>
</dbReference>
<dbReference type="PANTHER" id="PTHR43156">
    <property type="entry name" value="STAGE II SPORULATION PROTEIN E-RELATED"/>
    <property type="match status" value="1"/>
</dbReference>
<dbReference type="SUPFAM" id="SSF55874">
    <property type="entry name" value="ATPase domain of HSP90 chaperone/DNA topoisomerase II/histidine kinase"/>
    <property type="match status" value="1"/>
</dbReference>
<dbReference type="EMBL" id="JAPHNL010000233">
    <property type="protein sequence ID" value="MCX3061705.1"/>
    <property type="molecule type" value="Genomic_DNA"/>
</dbReference>
<dbReference type="CDD" id="cd16936">
    <property type="entry name" value="HATPase_RsbW-like"/>
    <property type="match status" value="1"/>
</dbReference>
<dbReference type="InterPro" id="IPR003018">
    <property type="entry name" value="GAF"/>
</dbReference>
<evidence type="ECO:0000259" key="4">
    <source>
        <dbReference type="SMART" id="SM00331"/>
    </source>
</evidence>
<dbReference type="Gene3D" id="3.30.450.20">
    <property type="entry name" value="PAS domain"/>
    <property type="match status" value="1"/>
</dbReference>
<gene>
    <name evidence="5" type="ORF">OFY01_18435</name>
</gene>
<dbReference type="SUPFAM" id="SSF55785">
    <property type="entry name" value="PYP-like sensor domain (PAS domain)"/>
    <property type="match status" value="1"/>
</dbReference>
<dbReference type="Pfam" id="PF07228">
    <property type="entry name" value="SpoIIE"/>
    <property type="match status" value="1"/>
</dbReference>
<dbReference type="Pfam" id="PF13185">
    <property type="entry name" value="GAF_2"/>
    <property type="match status" value="1"/>
</dbReference>
<accession>A0ABT3U091</accession>
<comment type="caution">
    <text evidence="5">The sequence shown here is derived from an EMBL/GenBank/DDBJ whole genome shotgun (WGS) entry which is preliminary data.</text>
</comment>
<dbReference type="InterPro" id="IPR000014">
    <property type="entry name" value="PAS"/>
</dbReference>
<dbReference type="Gene3D" id="3.30.450.40">
    <property type="match status" value="1"/>
</dbReference>
<feature type="domain" description="PPM-type phosphatase" evidence="4">
    <location>
        <begin position="531"/>
        <end position="744"/>
    </location>
</feature>
<protein>
    <submittedName>
        <fullName evidence="5">SpoIIE family protein phosphatase</fullName>
    </submittedName>
</protein>
<dbReference type="Proteomes" id="UP001163064">
    <property type="component" value="Unassembled WGS sequence"/>
</dbReference>
<dbReference type="InterPro" id="IPR029016">
    <property type="entry name" value="GAF-like_dom_sf"/>
</dbReference>
<feature type="domain" description="GAF" evidence="3">
    <location>
        <begin position="363"/>
        <end position="514"/>
    </location>
</feature>
<evidence type="ECO:0000259" key="3">
    <source>
        <dbReference type="SMART" id="SM00065"/>
    </source>
</evidence>
<keyword evidence="1" id="KW-0378">Hydrolase</keyword>
<organism evidence="5 6">
    <name type="scientific">Streptomyces beihaiensis</name>
    <dbReference type="NCBI Taxonomy" id="2984495"/>
    <lineage>
        <taxon>Bacteria</taxon>
        <taxon>Bacillati</taxon>
        <taxon>Actinomycetota</taxon>
        <taxon>Actinomycetes</taxon>
        <taxon>Kitasatosporales</taxon>
        <taxon>Streptomycetaceae</taxon>
        <taxon>Streptomyces</taxon>
    </lineage>
</organism>
<dbReference type="InterPro" id="IPR035965">
    <property type="entry name" value="PAS-like_dom_sf"/>
</dbReference>
<feature type="region of interest" description="Disordered" evidence="2">
    <location>
        <begin position="1"/>
        <end position="39"/>
    </location>
</feature>
<dbReference type="CDD" id="cd00130">
    <property type="entry name" value="PAS"/>
    <property type="match status" value="1"/>
</dbReference>
<dbReference type="Gene3D" id="3.30.565.10">
    <property type="entry name" value="Histidine kinase-like ATPase, C-terminal domain"/>
    <property type="match status" value="1"/>
</dbReference>
<feature type="compositionally biased region" description="Low complexity" evidence="2">
    <location>
        <begin position="194"/>
        <end position="214"/>
    </location>
</feature>
<evidence type="ECO:0000313" key="6">
    <source>
        <dbReference type="Proteomes" id="UP001163064"/>
    </source>
</evidence>
<feature type="region of interest" description="Disordered" evidence="2">
    <location>
        <begin position="76"/>
        <end position="147"/>
    </location>
</feature>
<dbReference type="InterPro" id="IPR036457">
    <property type="entry name" value="PPM-type-like_dom_sf"/>
</dbReference>
<dbReference type="SUPFAM" id="SSF81606">
    <property type="entry name" value="PP2C-like"/>
    <property type="match status" value="1"/>
</dbReference>
<dbReference type="PANTHER" id="PTHR43156:SF2">
    <property type="entry name" value="STAGE II SPORULATION PROTEIN E"/>
    <property type="match status" value="1"/>
</dbReference>
<dbReference type="InterPro" id="IPR036890">
    <property type="entry name" value="HATPase_C_sf"/>
</dbReference>
<evidence type="ECO:0000313" key="5">
    <source>
        <dbReference type="EMBL" id="MCX3061705.1"/>
    </source>
</evidence>
<proteinExistence type="predicted"/>
<dbReference type="Pfam" id="PF08447">
    <property type="entry name" value="PAS_3"/>
    <property type="match status" value="1"/>
</dbReference>
<dbReference type="InterPro" id="IPR013655">
    <property type="entry name" value="PAS_fold_3"/>
</dbReference>
<keyword evidence="6" id="KW-1185">Reference proteome</keyword>
<dbReference type="SUPFAM" id="SSF55781">
    <property type="entry name" value="GAF domain-like"/>
    <property type="match status" value="1"/>
</dbReference>
<dbReference type="SMART" id="SM00331">
    <property type="entry name" value="PP2C_SIG"/>
    <property type="match status" value="1"/>
</dbReference>
<feature type="region of interest" description="Disordered" evidence="2">
    <location>
        <begin position="194"/>
        <end position="218"/>
    </location>
</feature>
<dbReference type="RefSeq" id="WP_266601284.1">
    <property type="nucleotide sequence ID" value="NZ_JAPHNL010000233.1"/>
</dbReference>
<dbReference type="Pfam" id="PF13581">
    <property type="entry name" value="HATPase_c_2"/>
    <property type="match status" value="1"/>
</dbReference>
<evidence type="ECO:0000256" key="2">
    <source>
        <dbReference type="SAM" id="MobiDB-lite"/>
    </source>
</evidence>
<name>A0ABT3U091_9ACTN</name>
<dbReference type="InterPro" id="IPR001932">
    <property type="entry name" value="PPM-type_phosphatase-like_dom"/>
</dbReference>
<reference evidence="5" key="1">
    <citation type="submission" date="2022-10" db="EMBL/GenBank/DDBJ databases">
        <title>Streptomyces beihaiensis sp. nov., a chitin degrading actinobacterium, isolated from shrimp pond soil.</title>
        <authorList>
            <person name="Xie J."/>
            <person name="Shen N."/>
        </authorList>
    </citation>
    <scope>NUCLEOTIDE SEQUENCE</scope>
    <source>
        <strain evidence="5">GXMU-J5</strain>
    </source>
</reference>
<evidence type="ECO:0000256" key="1">
    <source>
        <dbReference type="ARBA" id="ARBA00022801"/>
    </source>
</evidence>
<dbReference type="SMART" id="SM00065">
    <property type="entry name" value="GAF"/>
    <property type="match status" value="1"/>
</dbReference>
<dbReference type="InterPro" id="IPR003594">
    <property type="entry name" value="HATPase_dom"/>
</dbReference>